<dbReference type="PANTHER" id="PTHR30352">
    <property type="entry name" value="PYRUVATE FORMATE-LYASE-ACTIVATING ENZYME"/>
    <property type="match status" value="1"/>
</dbReference>
<proteinExistence type="inferred from homology"/>
<dbReference type="InterPro" id="IPR034457">
    <property type="entry name" value="Organic_radical-activating"/>
</dbReference>
<dbReference type="SFLD" id="SFLDF00299">
    <property type="entry name" value="anaerobic_ribonucleoside-triph"/>
    <property type="match status" value="1"/>
</dbReference>
<keyword evidence="6" id="KW-0411">Iron-sulfur</keyword>
<dbReference type="GO" id="GO:0043365">
    <property type="term" value="F:[formate-C-acetyltransferase]-activating enzyme activity"/>
    <property type="evidence" value="ECO:0007669"/>
    <property type="project" value="InterPro"/>
</dbReference>
<dbReference type="Proteomes" id="UP000266091">
    <property type="component" value="Unassembled WGS sequence"/>
</dbReference>
<dbReference type="SUPFAM" id="SSF102114">
    <property type="entry name" value="Radical SAM enzymes"/>
    <property type="match status" value="1"/>
</dbReference>
<organism evidence="9 10">
    <name type="scientific">Mesosutterella multiformis</name>
    <dbReference type="NCBI Taxonomy" id="2259133"/>
    <lineage>
        <taxon>Bacteria</taxon>
        <taxon>Pseudomonadati</taxon>
        <taxon>Pseudomonadota</taxon>
        <taxon>Betaproteobacteria</taxon>
        <taxon>Burkholderiales</taxon>
        <taxon>Sutterellaceae</taxon>
        <taxon>Mesosutterella</taxon>
    </lineage>
</organism>
<sequence length="175" mass="19987">MHYGNIKDCDIANGLGVRVSLFVSGCTHHCKGCFQPQTWNFKYGDVYTQETEDQIVKMLEPSYINGLSLLGGEPMEPDNQRELVKLCRRVKKLYPEKNIWCYTGYTYETDLLAPSRARCEVTDELLSYIDVLVDGEFVEAKKNIVIAFRGSTNQRLIDMNKTRETGHAEILPDLP</sequence>
<keyword evidence="2" id="KW-0004">4Fe-4S</keyword>
<comment type="similarity">
    <text evidence="7">Belongs to the organic radical-activating enzymes family.</text>
</comment>
<evidence type="ECO:0000256" key="5">
    <source>
        <dbReference type="ARBA" id="ARBA00023004"/>
    </source>
</evidence>
<keyword evidence="3" id="KW-0949">S-adenosyl-L-methionine</keyword>
<dbReference type="GO" id="GO:0051539">
    <property type="term" value="F:4 iron, 4 sulfur cluster binding"/>
    <property type="evidence" value="ECO:0007669"/>
    <property type="project" value="UniProtKB-KW"/>
</dbReference>
<dbReference type="InterPro" id="IPR013785">
    <property type="entry name" value="Aldolase_TIM"/>
</dbReference>
<dbReference type="PROSITE" id="PS51918">
    <property type="entry name" value="RADICAL_SAM"/>
    <property type="match status" value="1"/>
</dbReference>
<evidence type="ECO:0000313" key="9">
    <source>
        <dbReference type="EMBL" id="GBO94545.1"/>
    </source>
</evidence>
<dbReference type="InterPro" id="IPR007197">
    <property type="entry name" value="rSAM"/>
</dbReference>
<evidence type="ECO:0000256" key="3">
    <source>
        <dbReference type="ARBA" id="ARBA00022691"/>
    </source>
</evidence>
<dbReference type="PANTHER" id="PTHR30352:SF2">
    <property type="entry name" value="ANAEROBIC RIBONUCLEOSIDE-TRIPHOSPHATE REDUCTASE-ACTIVATING PROTEIN"/>
    <property type="match status" value="1"/>
</dbReference>
<evidence type="ECO:0000256" key="1">
    <source>
        <dbReference type="ARBA" id="ARBA00001966"/>
    </source>
</evidence>
<dbReference type="RefSeq" id="WP_116270795.1">
    <property type="nucleotide sequence ID" value="NZ_BGZJ01000002.1"/>
</dbReference>
<dbReference type="Gene3D" id="3.20.20.70">
    <property type="entry name" value="Aldolase class I"/>
    <property type="match status" value="1"/>
</dbReference>
<dbReference type="EC" id="1.97.1.-" evidence="7"/>
<reference evidence="9 10" key="1">
    <citation type="journal article" date="2018" name="Int. J. Syst. Evol. Microbiol.">
        <title>Mesosutterella multiformis gen. nov., sp. nov., a member of the family Sutterellaceae and Sutterella megalosphaeroides sp. nov., isolated from human faeces.</title>
        <authorList>
            <person name="Sakamoto M."/>
            <person name="Ikeyama N."/>
            <person name="Kunihiro T."/>
            <person name="Iino T."/>
            <person name="Yuki M."/>
            <person name="Ohkuma M."/>
        </authorList>
    </citation>
    <scope>NUCLEOTIDE SEQUENCE [LARGE SCALE GENOMIC DNA]</scope>
    <source>
        <strain evidence="9 10">4NBBH2</strain>
    </source>
</reference>
<name>A0A388SEE2_9BURK</name>
<dbReference type="SFLD" id="SFLDG01063">
    <property type="entry name" value="activating_enzymes__group_1"/>
    <property type="match status" value="1"/>
</dbReference>
<dbReference type="CDD" id="cd01335">
    <property type="entry name" value="Radical_SAM"/>
    <property type="match status" value="1"/>
</dbReference>
<accession>A0A401LIB7</accession>
<dbReference type="SFLD" id="SFLDG01066">
    <property type="entry name" value="organic_radical-activating_enz"/>
    <property type="match status" value="1"/>
</dbReference>
<dbReference type="GO" id="GO:0046872">
    <property type="term" value="F:metal ion binding"/>
    <property type="evidence" value="ECO:0007669"/>
    <property type="project" value="UniProtKB-KW"/>
</dbReference>
<dbReference type="AlphaFoldDB" id="A0A388SEE2"/>
<comment type="function">
    <text evidence="7">Activation of anaerobic ribonucleoside-triphosphate reductase under anaerobic conditions by generation of an organic free radical, using S-adenosylmethionine and reduced flavodoxin as cosubstrates to produce 5'-deoxy-adenosine.</text>
</comment>
<gene>
    <name evidence="9" type="primary">nrdG</name>
    <name evidence="9" type="ORF">MESMUL_18990</name>
</gene>
<keyword evidence="10" id="KW-1185">Reference proteome</keyword>
<evidence type="ECO:0000256" key="2">
    <source>
        <dbReference type="ARBA" id="ARBA00022485"/>
    </source>
</evidence>
<dbReference type="InterPro" id="IPR012837">
    <property type="entry name" value="NrdG"/>
</dbReference>
<protein>
    <recommendedName>
        <fullName evidence="7">Anaerobic ribonucleoside-triphosphate reductase-activating protein</fullName>
        <ecNumber evidence="7">1.97.1.-</ecNumber>
    </recommendedName>
</protein>
<keyword evidence="5" id="KW-0408">Iron</keyword>
<keyword evidence="7" id="KW-0560">Oxidoreductase</keyword>
<evidence type="ECO:0000256" key="4">
    <source>
        <dbReference type="ARBA" id="ARBA00022723"/>
    </source>
</evidence>
<evidence type="ECO:0000313" key="10">
    <source>
        <dbReference type="Proteomes" id="UP000266091"/>
    </source>
</evidence>
<evidence type="ECO:0000256" key="6">
    <source>
        <dbReference type="ARBA" id="ARBA00023014"/>
    </source>
</evidence>
<evidence type="ECO:0000256" key="7">
    <source>
        <dbReference type="PIRNR" id="PIRNR000368"/>
    </source>
</evidence>
<dbReference type="PIRSF" id="PIRSF000368">
    <property type="entry name" value="NrdG"/>
    <property type="match status" value="1"/>
</dbReference>
<dbReference type="EMBL" id="BGZJ01000002">
    <property type="protein sequence ID" value="GBO94545.1"/>
    <property type="molecule type" value="Genomic_DNA"/>
</dbReference>
<keyword evidence="4" id="KW-0479">Metal-binding</keyword>
<comment type="cofactor">
    <cofactor evidence="1">
        <name>[4Fe-4S] cluster</name>
        <dbReference type="ChEBI" id="CHEBI:49883"/>
    </cofactor>
</comment>
<comment type="caution">
    <text evidence="9">The sequence shown here is derived from an EMBL/GenBank/DDBJ whole genome shotgun (WGS) entry which is preliminary data.</text>
</comment>
<dbReference type="OrthoDB" id="9782387at2"/>
<feature type="domain" description="Radical SAM core" evidence="8">
    <location>
        <begin position="11"/>
        <end position="175"/>
    </location>
</feature>
<dbReference type="SFLD" id="SFLDS00029">
    <property type="entry name" value="Radical_SAM"/>
    <property type="match status" value="1"/>
</dbReference>
<dbReference type="NCBIfam" id="TIGR02491">
    <property type="entry name" value="NrdG"/>
    <property type="match status" value="1"/>
</dbReference>
<dbReference type="GO" id="GO:0004748">
    <property type="term" value="F:ribonucleoside-diphosphate reductase activity, thioredoxin disulfide as acceptor"/>
    <property type="evidence" value="ECO:0007669"/>
    <property type="project" value="TreeGrafter"/>
</dbReference>
<dbReference type="InterPro" id="IPR058240">
    <property type="entry name" value="rSAM_sf"/>
</dbReference>
<accession>A0A388SEE2</accession>
<evidence type="ECO:0000259" key="8">
    <source>
        <dbReference type="PROSITE" id="PS51918"/>
    </source>
</evidence>
<dbReference type="Pfam" id="PF13353">
    <property type="entry name" value="Fer4_12"/>
    <property type="match status" value="1"/>
</dbReference>